<evidence type="ECO:0000256" key="1">
    <source>
        <dbReference type="ARBA" id="ARBA00006336"/>
    </source>
</evidence>
<reference evidence="4 5" key="2">
    <citation type="submission" date="2009-02" db="EMBL/GenBank/DDBJ databases">
        <title>Draft genome sequence of Blautia hydrogenotrophica DSM 10507 (Ruminococcus hydrogenotrophicus DSM 10507).</title>
        <authorList>
            <person name="Sudarsanam P."/>
            <person name="Ley R."/>
            <person name="Guruge J."/>
            <person name="Turnbaugh P.J."/>
            <person name="Mahowald M."/>
            <person name="Liep D."/>
            <person name="Gordon J."/>
        </authorList>
    </citation>
    <scope>NUCLEOTIDE SEQUENCE [LARGE SCALE GENOMIC DNA]</scope>
    <source>
        <strain evidence="5">DSM 10507 / JCM 14656 / S5a33</strain>
    </source>
</reference>
<reference evidence="4 5" key="1">
    <citation type="submission" date="2009-01" db="EMBL/GenBank/DDBJ databases">
        <authorList>
            <person name="Fulton L."/>
            <person name="Clifton S."/>
            <person name="Fulton B."/>
            <person name="Xu J."/>
            <person name="Minx P."/>
            <person name="Pepin K.H."/>
            <person name="Johnson M."/>
            <person name="Bhonagiri V."/>
            <person name="Nash W.E."/>
            <person name="Mardis E.R."/>
            <person name="Wilson R.K."/>
        </authorList>
    </citation>
    <scope>NUCLEOTIDE SEQUENCE [LARGE SCALE GENOMIC DNA]</scope>
    <source>
        <strain evidence="5">DSM 10507 / JCM 14656 / S5a33</strain>
    </source>
</reference>
<proteinExistence type="inferred from homology"/>
<dbReference type="InterPro" id="IPR000868">
    <property type="entry name" value="Isochorismatase-like_dom"/>
</dbReference>
<name>C0CQN7_BLAHS</name>
<comment type="similarity">
    <text evidence="1">Belongs to the isochorismatase family.</text>
</comment>
<evidence type="ECO:0000313" key="5">
    <source>
        <dbReference type="Proteomes" id="UP000003100"/>
    </source>
</evidence>
<dbReference type="HOGENOM" id="CLU_068979_12_0_9"/>
<gene>
    <name evidence="4" type="ORF">RUMHYD_03200</name>
</gene>
<dbReference type="PANTHER" id="PTHR43540:SF6">
    <property type="entry name" value="ISOCHORISMATASE-LIKE DOMAIN-CONTAINING PROTEIN"/>
    <property type="match status" value="1"/>
</dbReference>
<protein>
    <recommendedName>
        <fullName evidence="3">Isochorismatase-like domain-containing protein</fullName>
    </recommendedName>
</protein>
<dbReference type="GO" id="GO:0016787">
    <property type="term" value="F:hydrolase activity"/>
    <property type="evidence" value="ECO:0007669"/>
    <property type="project" value="UniProtKB-KW"/>
</dbReference>
<dbReference type="eggNOG" id="COG1335">
    <property type="taxonomic scope" value="Bacteria"/>
</dbReference>
<dbReference type="CDD" id="cd00431">
    <property type="entry name" value="cysteine_hydrolases"/>
    <property type="match status" value="1"/>
</dbReference>
<comment type="caution">
    <text evidence="4">The sequence shown here is derived from an EMBL/GenBank/DDBJ whole genome shotgun (WGS) entry which is preliminary data.</text>
</comment>
<dbReference type="SUPFAM" id="SSF52499">
    <property type="entry name" value="Isochorismatase-like hydrolases"/>
    <property type="match status" value="1"/>
</dbReference>
<dbReference type="Pfam" id="PF00857">
    <property type="entry name" value="Isochorismatase"/>
    <property type="match status" value="1"/>
</dbReference>
<accession>C0CQN7</accession>
<feature type="domain" description="Isochorismatase-like" evidence="3">
    <location>
        <begin position="3"/>
        <end position="166"/>
    </location>
</feature>
<dbReference type="PANTHER" id="PTHR43540">
    <property type="entry name" value="PEROXYUREIDOACRYLATE/UREIDOACRYLATE AMIDOHYDROLASE-RELATED"/>
    <property type="match status" value="1"/>
</dbReference>
<keyword evidence="5" id="KW-1185">Reference proteome</keyword>
<dbReference type="Gene3D" id="3.40.50.850">
    <property type="entry name" value="Isochorismatase-like"/>
    <property type="match status" value="1"/>
</dbReference>
<dbReference type="GeneID" id="86822957"/>
<dbReference type="RefSeq" id="WP_005951196.1">
    <property type="nucleotide sequence ID" value="NZ_CP136423.1"/>
</dbReference>
<evidence type="ECO:0000313" key="4">
    <source>
        <dbReference type="EMBL" id="EEG47916.1"/>
    </source>
</evidence>
<organism evidence="4 5">
    <name type="scientific">Blautia hydrogenotrophica (strain DSM 10507 / JCM 14656 / S5a33)</name>
    <name type="common">Ruminococcus hydrogenotrophicus</name>
    <dbReference type="NCBI Taxonomy" id="476272"/>
    <lineage>
        <taxon>Bacteria</taxon>
        <taxon>Bacillati</taxon>
        <taxon>Bacillota</taxon>
        <taxon>Clostridia</taxon>
        <taxon>Lachnospirales</taxon>
        <taxon>Lachnospiraceae</taxon>
        <taxon>Blautia</taxon>
    </lineage>
</organism>
<keyword evidence="2" id="KW-0378">Hydrolase</keyword>
<sequence length="170" mass="18691">MKVLAVIDMQNDFVDGALGTAEAEGIVEDVRSKIRRYQEQDECIVYTRDTHQTDYLNTQEGQRLPVEHCISGSKGWEIAEGLYVDGAKVIDKPAFGSLKLAEYLGTLGGIEQIELVGLCTDICVISNAMILKAKFPEVRIVVDSRCCAGVTPETHENALKAMKVCQIDVI</sequence>
<dbReference type="EMBL" id="ACBZ01000172">
    <property type="protein sequence ID" value="EEG47916.1"/>
    <property type="molecule type" value="Genomic_DNA"/>
</dbReference>
<dbReference type="AlphaFoldDB" id="C0CQN7"/>
<dbReference type="InterPro" id="IPR050272">
    <property type="entry name" value="Isochorismatase-like_hydrls"/>
</dbReference>
<evidence type="ECO:0000256" key="2">
    <source>
        <dbReference type="ARBA" id="ARBA00022801"/>
    </source>
</evidence>
<dbReference type="Proteomes" id="UP000003100">
    <property type="component" value="Unassembled WGS sequence"/>
</dbReference>
<dbReference type="InterPro" id="IPR036380">
    <property type="entry name" value="Isochorismatase-like_sf"/>
</dbReference>
<evidence type="ECO:0000259" key="3">
    <source>
        <dbReference type="Pfam" id="PF00857"/>
    </source>
</evidence>
<dbReference type="PATRIC" id="fig|476272.21.peg.1323"/>